<dbReference type="Proteomes" id="UP001603857">
    <property type="component" value="Unassembled WGS sequence"/>
</dbReference>
<evidence type="ECO:0000313" key="3">
    <source>
        <dbReference type="Proteomes" id="UP001603857"/>
    </source>
</evidence>
<protein>
    <submittedName>
        <fullName evidence="2">Uncharacterized protein</fullName>
    </submittedName>
</protein>
<comment type="caution">
    <text evidence="2">The sequence shown here is derived from an EMBL/GenBank/DDBJ whole genome shotgun (WGS) entry which is preliminary data.</text>
</comment>
<dbReference type="EMBL" id="JBGMDY010000001">
    <property type="protein sequence ID" value="KAL2346762.1"/>
    <property type="molecule type" value="Genomic_DNA"/>
</dbReference>
<sequence>MTMRTTCFLNPPPPTSLIPAKPPQHVIPSETKNEGCWRKQCTAMGVACTLIGLEMCNSVTLPHQTVQITTMPKTNEISNNSYYGGGTKWSETRTCPSWRHSSLETIVPENLPRPSARRRYEAVGSTSKTAPPLSAPAAKLESKRGSCFSM</sequence>
<proteinExistence type="predicted"/>
<name>A0ABD1NF58_9FABA</name>
<gene>
    <name evidence="2" type="ORF">Fmac_000762</name>
</gene>
<dbReference type="InterPro" id="IPR053350">
    <property type="entry name" value="CV_Inducer"/>
</dbReference>
<organism evidence="2 3">
    <name type="scientific">Flemingia macrophylla</name>
    <dbReference type="NCBI Taxonomy" id="520843"/>
    <lineage>
        <taxon>Eukaryota</taxon>
        <taxon>Viridiplantae</taxon>
        <taxon>Streptophyta</taxon>
        <taxon>Embryophyta</taxon>
        <taxon>Tracheophyta</taxon>
        <taxon>Spermatophyta</taxon>
        <taxon>Magnoliopsida</taxon>
        <taxon>eudicotyledons</taxon>
        <taxon>Gunneridae</taxon>
        <taxon>Pentapetalae</taxon>
        <taxon>rosids</taxon>
        <taxon>fabids</taxon>
        <taxon>Fabales</taxon>
        <taxon>Fabaceae</taxon>
        <taxon>Papilionoideae</taxon>
        <taxon>50 kb inversion clade</taxon>
        <taxon>NPAAA clade</taxon>
        <taxon>indigoferoid/millettioid clade</taxon>
        <taxon>Phaseoleae</taxon>
        <taxon>Flemingia</taxon>
    </lineage>
</organism>
<keyword evidence="3" id="KW-1185">Reference proteome</keyword>
<accession>A0ABD1NF58</accession>
<reference evidence="2 3" key="1">
    <citation type="submission" date="2024-08" db="EMBL/GenBank/DDBJ databases">
        <title>Insights into the chromosomal genome structure of Flemingia macrophylla.</title>
        <authorList>
            <person name="Ding Y."/>
            <person name="Zhao Y."/>
            <person name="Bi W."/>
            <person name="Wu M."/>
            <person name="Zhao G."/>
            <person name="Gong Y."/>
            <person name="Li W."/>
            <person name="Zhang P."/>
        </authorList>
    </citation>
    <scope>NUCLEOTIDE SEQUENCE [LARGE SCALE GENOMIC DNA]</scope>
    <source>
        <strain evidence="2">DYQJB</strain>
        <tissue evidence="2">Leaf</tissue>
    </source>
</reference>
<dbReference type="AlphaFoldDB" id="A0ABD1NF58"/>
<dbReference type="PANTHER" id="PTHR37210">
    <property type="entry name" value="EXPRESSED PROTEIN"/>
    <property type="match status" value="1"/>
</dbReference>
<evidence type="ECO:0000313" key="2">
    <source>
        <dbReference type="EMBL" id="KAL2346762.1"/>
    </source>
</evidence>
<feature type="region of interest" description="Disordered" evidence="1">
    <location>
        <begin position="115"/>
        <end position="150"/>
    </location>
</feature>
<evidence type="ECO:0000256" key="1">
    <source>
        <dbReference type="SAM" id="MobiDB-lite"/>
    </source>
</evidence>
<dbReference type="PANTHER" id="PTHR37210:SF2">
    <property type="entry name" value="PROTEIN CHLOROPLAST VESICULATION"/>
    <property type="match status" value="1"/>
</dbReference>